<keyword evidence="2" id="KW-1185">Reference proteome</keyword>
<proteinExistence type="predicted"/>
<name>A0A928VW91_9CYAN</name>
<evidence type="ECO:0000313" key="1">
    <source>
        <dbReference type="EMBL" id="MBE9040694.1"/>
    </source>
</evidence>
<organism evidence="1 2">
    <name type="scientific">Zarconia navalis LEGE 11467</name>
    <dbReference type="NCBI Taxonomy" id="1828826"/>
    <lineage>
        <taxon>Bacteria</taxon>
        <taxon>Bacillati</taxon>
        <taxon>Cyanobacteriota</taxon>
        <taxon>Cyanophyceae</taxon>
        <taxon>Oscillatoriophycideae</taxon>
        <taxon>Oscillatoriales</taxon>
        <taxon>Oscillatoriales incertae sedis</taxon>
        <taxon>Zarconia</taxon>
        <taxon>Zarconia navalis</taxon>
    </lineage>
</organism>
<sequence length="70" mass="7978">MRKETRLREDQLDRLTAIARKLNRAKRGGERITENTLIRVAVDLLLDRADVLSGATEAELRDSLSLEETD</sequence>
<dbReference type="Proteomes" id="UP000621799">
    <property type="component" value="Unassembled WGS sequence"/>
</dbReference>
<evidence type="ECO:0000313" key="2">
    <source>
        <dbReference type="Proteomes" id="UP000621799"/>
    </source>
</evidence>
<reference evidence="1" key="1">
    <citation type="submission" date="2020-10" db="EMBL/GenBank/DDBJ databases">
        <authorList>
            <person name="Castelo-Branco R."/>
            <person name="Eusebio N."/>
            <person name="Adriana R."/>
            <person name="Vieira A."/>
            <person name="Brugerolle De Fraissinette N."/>
            <person name="Rezende De Castro R."/>
            <person name="Schneider M.P."/>
            <person name="Vasconcelos V."/>
            <person name="Leao P.N."/>
        </authorList>
    </citation>
    <scope>NUCLEOTIDE SEQUENCE</scope>
    <source>
        <strain evidence="1">LEGE 11467</strain>
    </source>
</reference>
<accession>A0A928VW91</accession>
<dbReference type="EMBL" id="JADEXN010000110">
    <property type="protein sequence ID" value="MBE9040694.1"/>
    <property type="molecule type" value="Genomic_DNA"/>
</dbReference>
<protein>
    <submittedName>
        <fullName evidence="1">Uncharacterized protein</fullName>
    </submittedName>
</protein>
<comment type="caution">
    <text evidence="1">The sequence shown here is derived from an EMBL/GenBank/DDBJ whole genome shotgun (WGS) entry which is preliminary data.</text>
</comment>
<dbReference type="AlphaFoldDB" id="A0A928VW91"/>
<gene>
    <name evidence="1" type="ORF">IQ235_07865</name>
</gene>